<protein>
    <submittedName>
        <fullName evidence="1">Uncharacterized protein</fullName>
    </submittedName>
</protein>
<gene>
    <name evidence="1" type="ORF">B0T21DRAFT_291396</name>
</gene>
<accession>A0AA40BER9</accession>
<sequence length="269" mass="30627">MASTNPEHGILVPSQYATLSFHKADSIRLLSFPDEIKSHVESLIVSTWPPGIQSTGPCGEAYEFKLKGKPWGYFGSQDAVGGIRLLRDILALLYDCSWELVTSAICSRRYTAKDTLIFRQNSHSSSTLPAQPVEWLGLATAFYDKIRIVYDAKPVRRSGVEADHDHLGVIIMNLKKMLESLDYFEKGDWSHDSFEFKLKGRPWRSRGEATIKMRLMVLKLLETMESMGWRVYTTILQRTGTDEDRMTDTWYFVRTRPSGREVMSSSLSA</sequence>
<organism evidence="1 2">
    <name type="scientific">Apiosordaria backusii</name>
    <dbReference type="NCBI Taxonomy" id="314023"/>
    <lineage>
        <taxon>Eukaryota</taxon>
        <taxon>Fungi</taxon>
        <taxon>Dikarya</taxon>
        <taxon>Ascomycota</taxon>
        <taxon>Pezizomycotina</taxon>
        <taxon>Sordariomycetes</taxon>
        <taxon>Sordariomycetidae</taxon>
        <taxon>Sordariales</taxon>
        <taxon>Lasiosphaeriaceae</taxon>
        <taxon>Apiosordaria</taxon>
    </lineage>
</organism>
<dbReference type="PANTHER" id="PTHR38696">
    <property type="entry name" value="MEDIATOR OF RNA POLYMERASE II TRANSCRIPTION SUBUNIT 13"/>
    <property type="match status" value="1"/>
</dbReference>
<dbReference type="AlphaFoldDB" id="A0AA40BER9"/>
<dbReference type="EMBL" id="JAUKTV010000008">
    <property type="protein sequence ID" value="KAK0732851.1"/>
    <property type="molecule type" value="Genomic_DNA"/>
</dbReference>
<reference evidence="1" key="1">
    <citation type="submission" date="2023-06" db="EMBL/GenBank/DDBJ databases">
        <title>Genome-scale phylogeny and comparative genomics of the fungal order Sordariales.</title>
        <authorList>
            <consortium name="Lawrence Berkeley National Laboratory"/>
            <person name="Hensen N."/>
            <person name="Bonometti L."/>
            <person name="Westerberg I."/>
            <person name="Brannstrom I.O."/>
            <person name="Guillou S."/>
            <person name="Cros-Aarteil S."/>
            <person name="Calhoun S."/>
            <person name="Haridas S."/>
            <person name="Kuo A."/>
            <person name="Mondo S."/>
            <person name="Pangilinan J."/>
            <person name="Riley R."/>
            <person name="Labutti K."/>
            <person name="Andreopoulos B."/>
            <person name="Lipzen A."/>
            <person name="Chen C."/>
            <person name="Yanf M."/>
            <person name="Daum C."/>
            <person name="Ng V."/>
            <person name="Clum A."/>
            <person name="Steindorff A."/>
            <person name="Ohm R."/>
            <person name="Martin F."/>
            <person name="Silar P."/>
            <person name="Natvig D."/>
            <person name="Lalanne C."/>
            <person name="Gautier V."/>
            <person name="Ament-Velasquez S.L."/>
            <person name="Kruys A."/>
            <person name="Hutchinson M.I."/>
            <person name="Powell A.J."/>
            <person name="Barry K."/>
            <person name="Miller A.N."/>
            <person name="Grigoriev I.V."/>
            <person name="Debuchy R."/>
            <person name="Gladieux P."/>
            <person name="Thoren M.H."/>
            <person name="Johannesson H."/>
        </authorList>
    </citation>
    <scope>NUCLEOTIDE SEQUENCE</scope>
    <source>
        <strain evidence="1">CBS 540.89</strain>
    </source>
</reference>
<keyword evidence="2" id="KW-1185">Reference proteome</keyword>
<comment type="caution">
    <text evidence="1">The sequence shown here is derived from an EMBL/GenBank/DDBJ whole genome shotgun (WGS) entry which is preliminary data.</text>
</comment>
<proteinExistence type="predicted"/>
<name>A0AA40BER9_9PEZI</name>
<dbReference type="PANTHER" id="PTHR38696:SF1">
    <property type="entry name" value="MEDIATOR OF RNA POLYMERASE II TRANSCRIPTION SUBUNIT 13"/>
    <property type="match status" value="1"/>
</dbReference>
<evidence type="ECO:0000313" key="2">
    <source>
        <dbReference type="Proteomes" id="UP001172159"/>
    </source>
</evidence>
<dbReference type="Proteomes" id="UP001172159">
    <property type="component" value="Unassembled WGS sequence"/>
</dbReference>
<evidence type="ECO:0000313" key="1">
    <source>
        <dbReference type="EMBL" id="KAK0732851.1"/>
    </source>
</evidence>